<evidence type="ECO:0000256" key="2">
    <source>
        <dbReference type="SAM" id="SignalP"/>
    </source>
</evidence>
<dbReference type="RefSeq" id="WP_138217680.1">
    <property type="nucleotide sequence ID" value="NZ_VAUO01000001.1"/>
</dbReference>
<dbReference type="AlphaFoldDB" id="A0A5R8ZGZ7"/>
<feature type="chain" id="PRO_5024430817" evidence="2">
    <location>
        <begin position="22"/>
        <end position="69"/>
    </location>
</feature>
<organism evidence="3 4">
    <name type="scientific">Pseudomonas mosselii</name>
    <dbReference type="NCBI Taxonomy" id="78327"/>
    <lineage>
        <taxon>Bacteria</taxon>
        <taxon>Pseudomonadati</taxon>
        <taxon>Pseudomonadota</taxon>
        <taxon>Gammaproteobacteria</taxon>
        <taxon>Pseudomonadales</taxon>
        <taxon>Pseudomonadaceae</taxon>
        <taxon>Pseudomonas</taxon>
    </lineage>
</organism>
<accession>A0A5R8ZGZ7</accession>
<protein>
    <submittedName>
        <fullName evidence="3">Uncharacterized protein</fullName>
    </submittedName>
</protein>
<evidence type="ECO:0000313" key="4">
    <source>
        <dbReference type="Proteomes" id="UP000309819"/>
    </source>
</evidence>
<feature type="signal peptide" evidence="2">
    <location>
        <begin position="1"/>
        <end position="21"/>
    </location>
</feature>
<sequence>MKTLPLILALLASTTVTSVFAEGGADRLHERSAQLAAHRKQSQQALAKAKAEQDNRQADAQRQADKPAS</sequence>
<keyword evidence="2" id="KW-0732">Signal</keyword>
<evidence type="ECO:0000256" key="1">
    <source>
        <dbReference type="SAM" id="MobiDB-lite"/>
    </source>
</evidence>
<feature type="compositionally biased region" description="Basic and acidic residues" evidence="1">
    <location>
        <begin position="49"/>
        <end position="69"/>
    </location>
</feature>
<feature type="region of interest" description="Disordered" evidence="1">
    <location>
        <begin position="31"/>
        <end position="69"/>
    </location>
</feature>
<evidence type="ECO:0000313" key="3">
    <source>
        <dbReference type="EMBL" id="TLP65048.1"/>
    </source>
</evidence>
<proteinExistence type="predicted"/>
<reference evidence="3 4" key="1">
    <citation type="submission" date="2019-05" db="EMBL/GenBank/DDBJ databases">
        <title>Pseudomonas sp. SC006 isolated from lettuce that can produce HBGAs.</title>
        <authorList>
            <person name="Wang D."/>
            <person name="Liao N."/>
            <person name="Liu D."/>
            <person name="Zhang Z."/>
            <person name="Zou S."/>
        </authorList>
    </citation>
    <scope>NUCLEOTIDE SEQUENCE [LARGE SCALE GENOMIC DNA]</scope>
    <source>
        <strain evidence="3 4">SC006</strain>
    </source>
</reference>
<keyword evidence="4" id="KW-1185">Reference proteome</keyword>
<comment type="caution">
    <text evidence="3">The sequence shown here is derived from an EMBL/GenBank/DDBJ whole genome shotgun (WGS) entry which is preliminary data.</text>
</comment>
<name>A0A5R8ZGZ7_9PSED</name>
<dbReference type="Proteomes" id="UP000309819">
    <property type="component" value="Unassembled WGS sequence"/>
</dbReference>
<dbReference type="EMBL" id="VAUO01000001">
    <property type="protein sequence ID" value="TLP65048.1"/>
    <property type="molecule type" value="Genomic_DNA"/>
</dbReference>
<gene>
    <name evidence="3" type="ORF">FEM01_02400</name>
</gene>